<dbReference type="GO" id="GO:0016616">
    <property type="term" value="F:oxidoreductase activity, acting on the CH-OH group of donors, NAD or NADP as acceptor"/>
    <property type="evidence" value="ECO:0007669"/>
    <property type="project" value="TreeGrafter"/>
</dbReference>
<name>A0A6A6CJA5_ZASCE</name>
<dbReference type="SUPFAM" id="SSF51735">
    <property type="entry name" value="NAD(P)-binding Rossmann-fold domains"/>
    <property type="match status" value="1"/>
</dbReference>
<accession>A0A6A6CJA5</accession>
<dbReference type="EMBL" id="ML993594">
    <property type="protein sequence ID" value="KAF2167121.1"/>
    <property type="molecule type" value="Genomic_DNA"/>
</dbReference>
<protein>
    <recommendedName>
        <fullName evidence="5">NAD(P)-binding protein</fullName>
    </recommendedName>
</protein>
<proteinExistence type="inferred from homology"/>
<evidence type="ECO:0000313" key="4">
    <source>
        <dbReference type="Proteomes" id="UP000799537"/>
    </source>
</evidence>
<evidence type="ECO:0000256" key="2">
    <source>
        <dbReference type="ARBA" id="ARBA00023002"/>
    </source>
</evidence>
<dbReference type="Proteomes" id="UP000799537">
    <property type="component" value="Unassembled WGS sequence"/>
</dbReference>
<keyword evidence="2" id="KW-0560">Oxidoreductase</keyword>
<dbReference type="PANTHER" id="PTHR44229:SF4">
    <property type="entry name" value="15-HYDROXYPROSTAGLANDIN DEHYDROGENASE [NAD(+)]"/>
    <property type="match status" value="1"/>
</dbReference>
<dbReference type="Gene3D" id="3.40.50.720">
    <property type="entry name" value="NAD(P)-binding Rossmann-like Domain"/>
    <property type="match status" value="1"/>
</dbReference>
<reference evidence="3" key="1">
    <citation type="journal article" date="2020" name="Stud. Mycol.">
        <title>101 Dothideomycetes genomes: a test case for predicting lifestyles and emergence of pathogens.</title>
        <authorList>
            <person name="Haridas S."/>
            <person name="Albert R."/>
            <person name="Binder M."/>
            <person name="Bloem J."/>
            <person name="Labutti K."/>
            <person name="Salamov A."/>
            <person name="Andreopoulos B."/>
            <person name="Baker S."/>
            <person name="Barry K."/>
            <person name="Bills G."/>
            <person name="Bluhm B."/>
            <person name="Cannon C."/>
            <person name="Castanera R."/>
            <person name="Culley D."/>
            <person name="Daum C."/>
            <person name="Ezra D."/>
            <person name="Gonzalez J."/>
            <person name="Henrissat B."/>
            <person name="Kuo A."/>
            <person name="Liang C."/>
            <person name="Lipzen A."/>
            <person name="Lutzoni F."/>
            <person name="Magnuson J."/>
            <person name="Mondo S."/>
            <person name="Nolan M."/>
            <person name="Ohm R."/>
            <person name="Pangilinan J."/>
            <person name="Park H.-J."/>
            <person name="Ramirez L."/>
            <person name="Alfaro M."/>
            <person name="Sun H."/>
            <person name="Tritt A."/>
            <person name="Yoshinaga Y."/>
            <person name="Zwiers L.-H."/>
            <person name="Turgeon B."/>
            <person name="Goodwin S."/>
            <person name="Spatafora J."/>
            <person name="Crous P."/>
            <person name="Grigoriev I."/>
        </authorList>
    </citation>
    <scope>NUCLEOTIDE SEQUENCE</scope>
    <source>
        <strain evidence="3">ATCC 36951</strain>
    </source>
</reference>
<comment type="similarity">
    <text evidence="1">Belongs to the short-chain dehydrogenases/reductases (SDR) family.</text>
</comment>
<dbReference type="OrthoDB" id="5296at2759"/>
<dbReference type="PANTHER" id="PTHR44229">
    <property type="entry name" value="15-HYDROXYPROSTAGLANDIN DEHYDROGENASE [NAD(+)]"/>
    <property type="match status" value="1"/>
</dbReference>
<dbReference type="GO" id="GO:0005737">
    <property type="term" value="C:cytoplasm"/>
    <property type="evidence" value="ECO:0007669"/>
    <property type="project" value="TreeGrafter"/>
</dbReference>
<dbReference type="PRINTS" id="PR00081">
    <property type="entry name" value="GDHRDH"/>
</dbReference>
<keyword evidence="4" id="KW-1185">Reference proteome</keyword>
<gene>
    <name evidence="3" type="ORF">M409DRAFT_66182</name>
</gene>
<dbReference type="Pfam" id="PF00106">
    <property type="entry name" value="adh_short"/>
    <property type="match status" value="1"/>
</dbReference>
<evidence type="ECO:0000256" key="1">
    <source>
        <dbReference type="ARBA" id="ARBA00006484"/>
    </source>
</evidence>
<dbReference type="AlphaFoldDB" id="A0A6A6CJA5"/>
<organism evidence="3 4">
    <name type="scientific">Zasmidium cellare ATCC 36951</name>
    <dbReference type="NCBI Taxonomy" id="1080233"/>
    <lineage>
        <taxon>Eukaryota</taxon>
        <taxon>Fungi</taxon>
        <taxon>Dikarya</taxon>
        <taxon>Ascomycota</taxon>
        <taxon>Pezizomycotina</taxon>
        <taxon>Dothideomycetes</taxon>
        <taxon>Dothideomycetidae</taxon>
        <taxon>Mycosphaerellales</taxon>
        <taxon>Mycosphaerellaceae</taxon>
        <taxon>Zasmidium</taxon>
    </lineage>
</organism>
<dbReference type="InterPro" id="IPR002347">
    <property type="entry name" value="SDR_fam"/>
</dbReference>
<evidence type="ECO:0008006" key="5">
    <source>
        <dbReference type="Google" id="ProtNLM"/>
    </source>
</evidence>
<dbReference type="InterPro" id="IPR036291">
    <property type="entry name" value="NAD(P)-bd_dom_sf"/>
</dbReference>
<dbReference type="GeneID" id="54570101"/>
<sequence>MPLDIEGKTALVTGAGSGICLAFAQQLLQKRCNVVIADLVLQPDAEETINKHSSGKPRAVFIKTDVTDWTQLQTVFDKTIDEFGSLDIVCPGAGIFEPPSSTFWNYPSPVDTAVASSYKTLDINLQSPIRCTQLAIDAFARQGHKHGVVVHISSSAAQVAASPVPLYATMGVKVVAVAPGTTQTPLWDASGRRGYVDEEKGDEYMQPGEIAGWMIRMVTEEEYGGGTILEIAREKSRRVELLNDPGPDMTAKGLRMSNLDLGMKQMMEGIEKSFGK</sequence>
<evidence type="ECO:0000313" key="3">
    <source>
        <dbReference type="EMBL" id="KAF2167121.1"/>
    </source>
</evidence>
<dbReference type="RefSeq" id="XP_033668010.1">
    <property type="nucleotide sequence ID" value="XM_033816829.1"/>
</dbReference>